<sequence>MAKQTAQANTQVEEQAGEQTTVYDVWQRADGLHEGEKSPKWIFFKNGFVRVRKSDWVTIVQEGWASETEKSFYVPPWHSCEVLGDPEIKFTKA</sequence>
<gene>
    <name evidence="1" type="ORF">K469DRAFT_347001</name>
</gene>
<dbReference type="AlphaFoldDB" id="A0A6A6ELK6"/>
<dbReference type="EMBL" id="ML994616">
    <property type="protein sequence ID" value="KAF2192045.1"/>
    <property type="molecule type" value="Genomic_DNA"/>
</dbReference>
<evidence type="ECO:0000313" key="1">
    <source>
        <dbReference type="EMBL" id="KAF2192045.1"/>
    </source>
</evidence>
<evidence type="ECO:0000313" key="2">
    <source>
        <dbReference type="Proteomes" id="UP000800200"/>
    </source>
</evidence>
<organism evidence="1 2">
    <name type="scientific">Zopfia rhizophila CBS 207.26</name>
    <dbReference type="NCBI Taxonomy" id="1314779"/>
    <lineage>
        <taxon>Eukaryota</taxon>
        <taxon>Fungi</taxon>
        <taxon>Dikarya</taxon>
        <taxon>Ascomycota</taxon>
        <taxon>Pezizomycotina</taxon>
        <taxon>Dothideomycetes</taxon>
        <taxon>Dothideomycetes incertae sedis</taxon>
        <taxon>Zopfiaceae</taxon>
        <taxon>Zopfia</taxon>
    </lineage>
</organism>
<dbReference type="Proteomes" id="UP000800200">
    <property type="component" value="Unassembled WGS sequence"/>
</dbReference>
<keyword evidence="2" id="KW-1185">Reference proteome</keyword>
<reference evidence="1" key="1">
    <citation type="journal article" date="2020" name="Stud. Mycol.">
        <title>101 Dothideomycetes genomes: a test case for predicting lifestyles and emergence of pathogens.</title>
        <authorList>
            <person name="Haridas S."/>
            <person name="Albert R."/>
            <person name="Binder M."/>
            <person name="Bloem J."/>
            <person name="Labutti K."/>
            <person name="Salamov A."/>
            <person name="Andreopoulos B."/>
            <person name="Baker S."/>
            <person name="Barry K."/>
            <person name="Bills G."/>
            <person name="Bluhm B."/>
            <person name="Cannon C."/>
            <person name="Castanera R."/>
            <person name="Culley D."/>
            <person name="Daum C."/>
            <person name="Ezra D."/>
            <person name="Gonzalez J."/>
            <person name="Henrissat B."/>
            <person name="Kuo A."/>
            <person name="Liang C."/>
            <person name="Lipzen A."/>
            <person name="Lutzoni F."/>
            <person name="Magnuson J."/>
            <person name="Mondo S."/>
            <person name="Nolan M."/>
            <person name="Ohm R."/>
            <person name="Pangilinan J."/>
            <person name="Park H.-J."/>
            <person name="Ramirez L."/>
            <person name="Alfaro M."/>
            <person name="Sun H."/>
            <person name="Tritt A."/>
            <person name="Yoshinaga Y."/>
            <person name="Zwiers L.-H."/>
            <person name="Turgeon B."/>
            <person name="Goodwin S."/>
            <person name="Spatafora J."/>
            <person name="Crous P."/>
            <person name="Grigoriev I."/>
        </authorList>
    </citation>
    <scope>NUCLEOTIDE SEQUENCE</scope>
    <source>
        <strain evidence="1">CBS 207.26</strain>
    </source>
</reference>
<accession>A0A6A6ELK6</accession>
<name>A0A6A6ELK6_9PEZI</name>
<proteinExistence type="predicted"/>
<protein>
    <submittedName>
        <fullName evidence="1">Uncharacterized protein</fullName>
    </submittedName>
</protein>
<dbReference type="OrthoDB" id="4262619at2759"/>